<keyword evidence="3 8" id="KW-0813">Transport</keyword>
<keyword evidence="7 8" id="KW-0472">Membrane</keyword>
<accession>A0A1X7CQQ5</accession>
<protein>
    <recommendedName>
        <fullName evidence="8">Nickel/cobalt efflux system</fullName>
    </recommendedName>
</protein>
<evidence type="ECO:0000256" key="2">
    <source>
        <dbReference type="ARBA" id="ARBA00010892"/>
    </source>
</evidence>
<proteinExistence type="inferred from homology"/>
<dbReference type="Proteomes" id="UP000192929">
    <property type="component" value="Unassembled WGS sequence"/>
</dbReference>
<reference evidence="10" key="1">
    <citation type="submission" date="2017-04" db="EMBL/GenBank/DDBJ databases">
        <authorList>
            <person name="Varghese N."/>
            <person name="Submissions S."/>
        </authorList>
    </citation>
    <scope>NUCLEOTIDE SEQUENCE [LARGE SCALE GENOMIC DNA]</scope>
    <source>
        <strain evidence="10">NIO-1021</strain>
    </source>
</reference>
<gene>
    <name evidence="9" type="ORF">SAMN06296028_10582</name>
</gene>
<feature type="transmembrane region" description="Helical" evidence="8">
    <location>
        <begin position="236"/>
        <end position="263"/>
    </location>
</feature>
<keyword evidence="5 8" id="KW-0812">Transmembrane</keyword>
<organism evidence="9 10">
    <name type="scientific">Kocuria marina subsp. indica</name>
    <dbReference type="NCBI Taxonomy" id="1049583"/>
    <lineage>
        <taxon>Bacteria</taxon>
        <taxon>Bacillati</taxon>
        <taxon>Actinomycetota</taxon>
        <taxon>Actinomycetes</taxon>
        <taxon>Micrococcales</taxon>
        <taxon>Micrococcaceae</taxon>
        <taxon>Kocuria</taxon>
    </lineage>
</organism>
<dbReference type="RefSeq" id="WP_085106541.1">
    <property type="nucleotide sequence ID" value="NZ_FXAC01000005.1"/>
</dbReference>
<evidence type="ECO:0000256" key="8">
    <source>
        <dbReference type="RuleBase" id="RU362101"/>
    </source>
</evidence>
<feature type="transmembrane region" description="Helical" evidence="8">
    <location>
        <begin position="133"/>
        <end position="156"/>
    </location>
</feature>
<dbReference type="GO" id="GO:0012505">
    <property type="term" value="C:endomembrane system"/>
    <property type="evidence" value="ECO:0007669"/>
    <property type="project" value="UniProtKB-SubCell"/>
</dbReference>
<keyword evidence="10" id="KW-1185">Reference proteome</keyword>
<feature type="transmembrane region" description="Helical" evidence="8">
    <location>
        <begin position="202"/>
        <end position="224"/>
    </location>
</feature>
<sequence length="353" mass="37135">MTRTGGSTAVTRTAVGEWSLRSRVLATLGAVVLLHALALGMLGAGALESSVPLSIGLVITCYLTGVKHSYDWDHIAAIDNSTRRFISQGKRPASVGLAFSLGHSSVVILAGVLVVLGATFVSSFIEEGTTANTALGIIGGTVSGVFLLVLGTYNATASVRSWRLRRAVADGQRITEEDMRSQGLIARVLDRPLQRVKSPRNIYVLGFLFGLGFDTASTVSLLIITASASVAGVSTWTLISLPFFFAAGMCLCDSLNGLAVLRMYGSTWRDPVRKLGFNAVITGISAVSALFIAFITVGAVLNTAFDLNDPLTTFLASVDLGHAGLLLIAGLLAVWGIFALVHRSSWRASPALH</sequence>
<keyword evidence="6 8" id="KW-1133">Transmembrane helix</keyword>
<dbReference type="AlphaFoldDB" id="A0A1X7CQQ5"/>
<dbReference type="InterPro" id="IPR011541">
    <property type="entry name" value="Ni/Co_transpt_high_affinity"/>
</dbReference>
<feature type="transmembrane region" description="Helical" evidence="8">
    <location>
        <begin position="275"/>
        <end position="300"/>
    </location>
</feature>
<evidence type="ECO:0000256" key="3">
    <source>
        <dbReference type="ARBA" id="ARBA00022448"/>
    </source>
</evidence>
<dbReference type="PANTHER" id="PTHR31611:SF0">
    <property type="entry name" value="HIGH-AFFINITY NICKEL TRANSPORT PROTEIN NIC1"/>
    <property type="match status" value="1"/>
</dbReference>
<feature type="transmembrane region" description="Helical" evidence="8">
    <location>
        <begin position="320"/>
        <end position="341"/>
    </location>
</feature>
<comment type="subcellular location">
    <subcellularLocation>
        <location evidence="8">Cell membrane</location>
        <topology evidence="8">Multi-pass membrane protein</topology>
    </subcellularLocation>
    <subcellularLocation>
        <location evidence="1">Endomembrane system</location>
        <topology evidence="1">Multi-pass membrane protein</topology>
    </subcellularLocation>
</comment>
<dbReference type="GO" id="GO:0005886">
    <property type="term" value="C:plasma membrane"/>
    <property type="evidence" value="ECO:0007669"/>
    <property type="project" value="UniProtKB-SubCell"/>
</dbReference>
<evidence type="ECO:0000256" key="1">
    <source>
        <dbReference type="ARBA" id="ARBA00004127"/>
    </source>
</evidence>
<dbReference type="EMBL" id="FXAC01000005">
    <property type="protein sequence ID" value="SMF01222.1"/>
    <property type="molecule type" value="Genomic_DNA"/>
</dbReference>
<feature type="transmembrane region" description="Helical" evidence="8">
    <location>
        <begin position="93"/>
        <end position="121"/>
    </location>
</feature>
<evidence type="ECO:0000313" key="10">
    <source>
        <dbReference type="Proteomes" id="UP000192929"/>
    </source>
</evidence>
<dbReference type="GO" id="GO:0015099">
    <property type="term" value="F:nickel cation transmembrane transporter activity"/>
    <property type="evidence" value="ECO:0007669"/>
    <property type="project" value="UniProtKB-UniRule"/>
</dbReference>
<comment type="similarity">
    <text evidence="2 8">Belongs to the NiCoT transporter (TC 2.A.52) family.</text>
</comment>
<evidence type="ECO:0000256" key="4">
    <source>
        <dbReference type="ARBA" id="ARBA00022596"/>
    </source>
</evidence>
<keyword evidence="4" id="KW-0533">Nickel</keyword>
<evidence type="ECO:0000313" key="9">
    <source>
        <dbReference type="EMBL" id="SMF01222.1"/>
    </source>
</evidence>
<feature type="transmembrane region" description="Helical" evidence="8">
    <location>
        <begin position="24"/>
        <end position="47"/>
    </location>
</feature>
<dbReference type="Pfam" id="PF03824">
    <property type="entry name" value="NicO"/>
    <property type="match status" value="1"/>
</dbReference>
<name>A0A1X7CQQ5_9MICC</name>
<dbReference type="InterPro" id="IPR004688">
    <property type="entry name" value="Ni/Co_transpt"/>
</dbReference>
<evidence type="ECO:0000256" key="6">
    <source>
        <dbReference type="ARBA" id="ARBA00022989"/>
    </source>
</evidence>
<evidence type="ECO:0000256" key="5">
    <source>
        <dbReference type="ARBA" id="ARBA00022692"/>
    </source>
</evidence>
<dbReference type="PANTHER" id="PTHR31611">
    <property type="entry name" value="HIGH-AFFINITY NICKEL TRANSPORT PROTEIN NIC1"/>
    <property type="match status" value="1"/>
</dbReference>
<evidence type="ECO:0000256" key="7">
    <source>
        <dbReference type="ARBA" id="ARBA00023136"/>
    </source>
</evidence>